<feature type="compositionally biased region" description="Low complexity" evidence="11">
    <location>
        <begin position="301"/>
        <end position="324"/>
    </location>
</feature>
<keyword evidence="7" id="KW-0805">Transcription regulation</keyword>
<name>A0A6A7FWG0_9CRUS</name>
<feature type="compositionally biased region" description="Polar residues" evidence="11">
    <location>
        <begin position="170"/>
        <end position="193"/>
    </location>
</feature>
<proteinExistence type="evidence at transcript level"/>
<dbReference type="InterPro" id="IPR034078">
    <property type="entry name" value="NFX1_fam"/>
</dbReference>
<feature type="region of interest" description="Disordered" evidence="11">
    <location>
        <begin position="358"/>
        <end position="452"/>
    </location>
</feature>
<dbReference type="PROSITE" id="PS51061">
    <property type="entry name" value="R3H"/>
    <property type="match status" value="1"/>
</dbReference>
<comment type="similarity">
    <text evidence="2">Belongs to the NFX1 family.</text>
</comment>
<feature type="compositionally biased region" description="Polar residues" evidence="11">
    <location>
        <begin position="555"/>
        <end position="565"/>
    </location>
</feature>
<feature type="region of interest" description="Disordered" evidence="11">
    <location>
        <begin position="133"/>
        <end position="155"/>
    </location>
</feature>
<dbReference type="SUPFAM" id="SSF57850">
    <property type="entry name" value="RING/U-box"/>
    <property type="match status" value="1"/>
</dbReference>
<accession>A0A6A7FWG0</accession>
<evidence type="ECO:0000256" key="1">
    <source>
        <dbReference type="ARBA" id="ARBA00004123"/>
    </source>
</evidence>
<dbReference type="GO" id="GO:0000981">
    <property type="term" value="F:DNA-binding transcription factor activity, RNA polymerase II-specific"/>
    <property type="evidence" value="ECO:0007669"/>
    <property type="project" value="TreeGrafter"/>
</dbReference>
<dbReference type="Pfam" id="PF01422">
    <property type="entry name" value="zf-NF-X1"/>
    <property type="match status" value="7"/>
</dbReference>
<keyword evidence="6" id="KW-0862">Zinc</keyword>
<keyword evidence="5 10" id="KW-0863">Zinc-finger</keyword>
<evidence type="ECO:0000256" key="6">
    <source>
        <dbReference type="ARBA" id="ARBA00022833"/>
    </source>
</evidence>
<feature type="region of interest" description="Disordered" evidence="11">
    <location>
        <begin position="469"/>
        <end position="597"/>
    </location>
</feature>
<dbReference type="SMART" id="SM00438">
    <property type="entry name" value="ZnF_NFX"/>
    <property type="match status" value="9"/>
</dbReference>
<evidence type="ECO:0000313" key="15">
    <source>
        <dbReference type="EMBL" id="LAC22921.1"/>
    </source>
</evidence>
<evidence type="ECO:0000256" key="2">
    <source>
        <dbReference type="ARBA" id="ARBA00007269"/>
    </source>
</evidence>
<dbReference type="InterPro" id="IPR019787">
    <property type="entry name" value="Znf_PHD-finger"/>
</dbReference>
<feature type="region of interest" description="Disordered" evidence="11">
    <location>
        <begin position="170"/>
        <end position="213"/>
    </location>
</feature>
<feature type="compositionally biased region" description="Basic and acidic residues" evidence="11">
    <location>
        <begin position="514"/>
        <end position="527"/>
    </location>
</feature>
<dbReference type="InterPro" id="IPR001841">
    <property type="entry name" value="Znf_RING"/>
</dbReference>
<protein>
    <submittedName>
        <fullName evidence="15">Transcriptional repressor NF-X1-like</fullName>
    </submittedName>
</protein>
<sequence length="1525" mass="165950">MQPSGGREMVPRGGYPHNEGAAGNTFSEFASSRHLNPTAAAAIDYLYQQQYSLSNPYAPVPCAPSSYAYTNSSYGAQAFYGANNAALQGHASRPVISNGTTYYYGAQLPSAGAAVSASCSSDTVAVSHANNHSSIGANGNSMGPPTTNTKDFSGETGNNIAVVGSDNKISGVQTSKSSSYASGTLNKACPSSSAHERQTASDGYENETSSRRSAAVAADTSAVNSLAAEVTNNLMDNNINSLASQNPRDKTQDTGRGGARGHRKYEQSKSQNSNQFDDSNINPNSSYKNSTFNRGKRRENNNYNNREGRGARANYNNSSQQQQQCDERNSGRDAAVAEAAAFMTNSSGSAVFAGASCGENGQSSEAGEYSENQSQHQRQDRGAVRGGRFQRNARQSKPGREIQRDYERANGEEYSSSNGRNYNGESGLGRYDYDDSRGRGRRGWRGRERGGRMVEEYSQRERDYAYNRDYNAGKHDNNYYGTGQSRGAFHNNNRRDQHRNNGSGNWNENGQDGYRNERQRCRDESEQISKQPSPTAEDNNSGVDSSSSSKERPTSNRNPFGSNASKNRRQNRGGFAASVRFKTTGNAEEDTKNQRDQLTEQLQKGSYECSICCERIKPVNAIWSCKKCYNCYHLHCIKKWASSSKEGGESGWRCPTCNNQSSKRPNSYQCFCGKLRDPEYNRRDTPHSCGELCGRARDNQWCTHNCNVLCHPGPCPPCLAYLKKWCGCGAVNKDVRCNNAGSLLCGGVCSKPLSCTSHMCSQPCHDGDCADCQQQLQQHCHCGKQKRSVNCNSETRNITSFECAGICEKTLACGNHKCKQLCHSGACHSCELAVDLITHCPCGKISLQLLKEEAATGKKLRNTAASVASLLPYNSKRKNAKRRNDASKADDSEVSLSEPNAASKTTDESLPRDTDDATEIAATFERMSCADRIATCGDVCSKRLRCGKPGSFHTCKSLCHEGDCPPCRLNTPVRCRCGNMDQNIRCCKLATKADEVTCERQCKKLRFCGRHRCAGKCCIEVDHVCPLKCGRYLSCGNHRCSDDCHPGNCQRCQHVSWEELTCHCGAEMMLPPVYCGSKPPPCSELCARQQSCQHPVSHTCHPEENCPPCIMLMEAPCFGKHKIMRNTCCYQKAMSCGEMCDKSLPCGQHKCNRVCHDGPCITAMSSAGGVASSNNNAASRNSGASAKSSTNAASSSSCGNNNASSTGAASARSGGSSAHLQCPQNCTRPRQVCGHPCSSPCHAGDCPNTSCRQKVMVQCKCGNRSTAMQCSENEREYRTMETAKLATQLQHVGTTGASVDLSHILSSQSSNNKDRFKRLECNDVCASKERASRLALALQIENPESRGSLGTAMGQAAYSDFLKDETKKDPSFASTVHKAMHDLVVKARDSKQKSRSHSFPAMSRDKRQFIHEYCKFFGCDGMSYDEEPKKNVVVTARKGMCLLPVCSIVEVVQRENGHKKVPGPVWGTRRQTSSTPISDSRSSGAGGVSGSGGLRRLEKGGSIERTDGIATTLSKPVIDYFDFDD</sequence>
<dbReference type="SMART" id="SM00393">
    <property type="entry name" value="R3H"/>
    <property type="match status" value="1"/>
</dbReference>
<feature type="region of interest" description="Disordered" evidence="11">
    <location>
        <begin position="877"/>
        <end position="914"/>
    </location>
</feature>
<dbReference type="PROSITE" id="PS50016">
    <property type="entry name" value="ZF_PHD_2"/>
    <property type="match status" value="1"/>
</dbReference>
<feature type="compositionally biased region" description="Basic and acidic residues" evidence="11">
    <location>
        <begin position="882"/>
        <end position="891"/>
    </location>
</feature>
<evidence type="ECO:0000256" key="11">
    <source>
        <dbReference type="SAM" id="MobiDB-lite"/>
    </source>
</evidence>
<evidence type="ECO:0000256" key="8">
    <source>
        <dbReference type="ARBA" id="ARBA00023163"/>
    </source>
</evidence>
<evidence type="ECO:0000259" key="13">
    <source>
        <dbReference type="PROSITE" id="PS50089"/>
    </source>
</evidence>
<feature type="compositionally biased region" description="Polar residues" evidence="11">
    <location>
        <begin position="413"/>
        <end position="424"/>
    </location>
</feature>
<feature type="compositionally biased region" description="Low complexity" evidence="11">
    <location>
        <begin position="1473"/>
        <end position="1483"/>
    </location>
</feature>
<keyword evidence="3" id="KW-0479">Metal-binding</keyword>
<dbReference type="Gene3D" id="3.30.1370.50">
    <property type="entry name" value="R3H-like domain"/>
    <property type="match status" value="1"/>
</dbReference>
<feature type="compositionally biased region" description="Basic and acidic residues" evidence="11">
    <location>
        <begin position="1495"/>
        <end position="1507"/>
    </location>
</feature>
<feature type="compositionally biased region" description="Basic and acidic residues" evidence="11">
    <location>
        <begin position="398"/>
        <end position="411"/>
    </location>
</feature>
<dbReference type="Pfam" id="PF01424">
    <property type="entry name" value="R3H"/>
    <property type="match status" value="1"/>
</dbReference>
<feature type="compositionally biased region" description="Polar residues" evidence="11">
    <location>
        <begin position="894"/>
        <end position="904"/>
    </location>
</feature>
<feature type="compositionally biased region" description="Polar residues" evidence="11">
    <location>
        <begin position="528"/>
        <end position="544"/>
    </location>
</feature>
<evidence type="ECO:0000256" key="7">
    <source>
        <dbReference type="ARBA" id="ARBA00023015"/>
    </source>
</evidence>
<dbReference type="PROSITE" id="PS50089">
    <property type="entry name" value="ZF_RING_2"/>
    <property type="match status" value="1"/>
</dbReference>
<organism evidence="15">
    <name type="scientific">Hirondellea gigas</name>
    <dbReference type="NCBI Taxonomy" id="1518452"/>
    <lineage>
        <taxon>Eukaryota</taxon>
        <taxon>Metazoa</taxon>
        <taxon>Ecdysozoa</taxon>
        <taxon>Arthropoda</taxon>
        <taxon>Crustacea</taxon>
        <taxon>Multicrustacea</taxon>
        <taxon>Malacostraca</taxon>
        <taxon>Eumalacostraca</taxon>
        <taxon>Peracarida</taxon>
        <taxon>Amphipoda</taxon>
        <taxon>Amphilochidea</taxon>
        <taxon>Lysianassida</taxon>
        <taxon>Lysianassidira</taxon>
        <taxon>Lysianassoidea</taxon>
        <taxon>Lysianassidae</taxon>
        <taxon>Hirondellea</taxon>
    </lineage>
</organism>
<evidence type="ECO:0000256" key="10">
    <source>
        <dbReference type="PROSITE-ProRule" id="PRU00175"/>
    </source>
</evidence>
<dbReference type="GO" id="GO:0008270">
    <property type="term" value="F:zinc ion binding"/>
    <property type="evidence" value="ECO:0007669"/>
    <property type="project" value="UniProtKB-KW"/>
</dbReference>
<keyword evidence="9" id="KW-0539">Nucleus</keyword>
<feature type="compositionally biased region" description="Gly residues" evidence="11">
    <location>
        <begin position="1484"/>
        <end position="1493"/>
    </location>
</feature>
<evidence type="ECO:0000256" key="9">
    <source>
        <dbReference type="ARBA" id="ARBA00023242"/>
    </source>
</evidence>
<dbReference type="CDD" id="cd06008">
    <property type="entry name" value="NF-X1-zinc-finger"/>
    <property type="match status" value="7"/>
</dbReference>
<feature type="compositionally biased region" description="Basic and acidic residues" evidence="11">
    <location>
        <begin position="905"/>
        <end position="914"/>
    </location>
</feature>
<keyword evidence="4" id="KW-0677">Repeat</keyword>
<dbReference type="EMBL" id="IACT01003692">
    <property type="protein sequence ID" value="LAC22921.1"/>
    <property type="molecule type" value="mRNA"/>
</dbReference>
<dbReference type="InterPro" id="IPR000967">
    <property type="entry name" value="Znf_NFX1"/>
</dbReference>
<dbReference type="GO" id="GO:0000977">
    <property type="term" value="F:RNA polymerase II transcription regulatory region sequence-specific DNA binding"/>
    <property type="evidence" value="ECO:0007669"/>
    <property type="project" value="TreeGrafter"/>
</dbReference>
<feature type="domain" description="R3H" evidence="14">
    <location>
        <begin position="1370"/>
        <end position="1438"/>
    </location>
</feature>
<feature type="region of interest" description="Disordered" evidence="11">
    <location>
        <begin position="1460"/>
        <end position="1508"/>
    </location>
</feature>
<reference evidence="15" key="1">
    <citation type="submission" date="2017-11" db="EMBL/GenBank/DDBJ databases">
        <title>The sensing device of the deep-sea amphipod.</title>
        <authorList>
            <person name="Kobayashi H."/>
            <person name="Nagahama T."/>
            <person name="Arai W."/>
            <person name="Sasagawa Y."/>
            <person name="Umeda M."/>
            <person name="Hayashi T."/>
            <person name="Nikaido I."/>
            <person name="Watanabe H."/>
            <person name="Oguri K."/>
            <person name="Kitazato H."/>
            <person name="Fujioka K."/>
            <person name="Kido Y."/>
            <person name="Takami H."/>
        </authorList>
    </citation>
    <scope>NUCLEOTIDE SEQUENCE</scope>
    <source>
        <tissue evidence="15">Whole body</tissue>
    </source>
</reference>
<dbReference type="PANTHER" id="PTHR12360:SF12">
    <property type="entry name" value="TRANSCRIPTIONAL REPRESSOR NF-X1"/>
    <property type="match status" value="1"/>
</dbReference>
<evidence type="ECO:0000259" key="14">
    <source>
        <dbReference type="PROSITE" id="PS51061"/>
    </source>
</evidence>
<feature type="domain" description="PHD-type" evidence="12">
    <location>
        <begin position="606"/>
        <end position="660"/>
    </location>
</feature>
<dbReference type="PANTHER" id="PTHR12360">
    <property type="entry name" value="NUCLEAR TRANSCRIPTION FACTOR, X-BOX BINDING 1 NFX1"/>
    <property type="match status" value="1"/>
</dbReference>
<keyword evidence="8" id="KW-0804">Transcription</keyword>
<feature type="domain" description="RING-type" evidence="13">
    <location>
        <begin position="609"/>
        <end position="658"/>
    </location>
</feature>
<feature type="compositionally biased region" description="Polar residues" evidence="11">
    <location>
        <begin position="359"/>
        <end position="376"/>
    </location>
</feature>
<dbReference type="InterPro" id="IPR036867">
    <property type="entry name" value="R3H_dom_sf"/>
</dbReference>
<comment type="subcellular location">
    <subcellularLocation>
        <location evidence="1">Nucleus</location>
    </subcellularLocation>
</comment>
<evidence type="ECO:0000256" key="3">
    <source>
        <dbReference type="ARBA" id="ARBA00022723"/>
    </source>
</evidence>
<dbReference type="GO" id="GO:0000122">
    <property type="term" value="P:negative regulation of transcription by RNA polymerase II"/>
    <property type="evidence" value="ECO:0007669"/>
    <property type="project" value="TreeGrafter"/>
</dbReference>
<evidence type="ECO:0000256" key="4">
    <source>
        <dbReference type="ARBA" id="ARBA00022737"/>
    </source>
</evidence>
<evidence type="ECO:0000259" key="12">
    <source>
        <dbReference type="PROSITE" id="PS50016"/>
    </source>
</evidence>
<feature type="compositionally biased region" description="Polar residues" evidence="11">
    <location>
        <begin position="268"/>
        <end position="292"/>
    </location>
</feature>
<feature type="region of interest" description="Disordered" evidence="11">
    <location>
        <begin position="238"/>
        <end position="332"/>
    </location>
</feature>
<dbReference type="GO" id="GO:0005634">
    <property type="term" value="C:nucleus"/>
    <property type="evidence" value="ECO:0007669"/>
    <property type="project" value="UniProtKB-SubCell"/>
</dbReference>
<dbReference type="InterPro" id="IPR001374">
    <property type="entry name" value="R3H_dom"/>
</dbReference>
<feature type="region of interest" description="Disordered" evidence="11">
    <location>
        <begin position="1169"/>
        <end position="1201"/>
    </location>
</feature>
<dbReference type="SUPFAM" id="SSF82708">
    <property type="entry name" value="R3H domain"/>
    <property type="match status" value="1"/>
</dbReference>
<evidence type="ECO:0000256" key="5">
    <source>
        <dbReference type="ARBA" id="ARBA00022771"/>
    </source>
</evidence>